<keyword evidence="3" id="KW-0234">DNA repair</keyword>
<dbReference type="InterPro" id="IPR036895">
    <property type="entry name" value="Uracil-DNA_glycosylase-like_sf"/>
</dbReference>
<dbReference type="GO" id="GO:0004844">
    <property type="term" value="F:uracil DNA N-glycosylase activity"/>
    <property type="evidence" value="ECO:0007669"/>
    <property type="project" value="TreeGrafter"/>
</dbReference>
<dbReference type="EMBL" id="KI913116">
    <property type="protein sequence ID" value="ETV86856.1"/>
    <property type="molecule type" value="Genomic_DNA"/>
</dbReference>
<sequence length="404" mass="45751">MTVTLKGNQKYSRENARMTLPWSPWIRAPLVNGTVAWCPVESIERGPEICTQSPMSHFSMSHCESDGQNTPFTQLRLTNTPHLYLLTVSPKYLVMFTKFRYDQGRVDGRWLSSNRLATIGSSRPTKRSESVEREDDSDARKKAKAAATVARKWQERYHSICDTCFDQVQECVHCPDTPLRLLIVGHNPSDHAWQSGYSYSNPTNRMWKLLAGEYFKTTWTGVLPPGWTMADQNKMPHVLGIGFSDLGIEPGNDASTYGRKTMTEWKHAFYIRLRRHLHRVAATLHRVDDASSCSNEYQHGPLLVAFSGKRQYSFLFDPPSKRAIPNGKQDPSTLPRDWPLPPSCEVWVLPSSSGRAAMSEAQRCQPYMDLAARFHQLESSDRAPNFVCDAIPTPDVPCSDEAII</sequence>
<dbReference type="RefSeq" id="XP_009823655.1">
    <property type="nucleotide sequence ID" value="XM_009825353.1"/>
</dbReference>
<dbReference type="GO" id="GO:0006285">
    <property type="term" value="P:base-excision repair, AP site formation"/>
    <property type="evidence" value="ECO:0007669"/>
    <property type="project" value="InterPro"/>
</dbReference>
<dbReference type="GO" id="GO:0008263">
    <property type="term" value="F:pyrimidine-specific mismatch base pair DNA N-glycosylase activity"/>
    <property type="evidence" value="ECO:0007669"/>
    <property type="project" value="TreeGrafter"/>
</dbReference>
<dbReference type="CDD" id="cd10028">
    <property type="entry name" value="UDG-F2_TDG_MUG"/>
    <property type="match status" value="1"/>
</dbReference>
<proteinExistence type="predicted"/>
<evidence type="ECO:0000256" key="4">
    <source>
        <dbReference type="SAM" id="MobiDB-lite"/>
    </source>
</evidence>
<evidence type="ECO:0000256" key="2">
    <source>
        <dbReference type="ARBA" id="ARBA00022801"/>
    </source>
</evidence>
<dbReference type="AlphaFoldDB" id="W4H5I2"/>
<name>W4H5I2_APHAT</name>
<keyword evidence="2" id="KW-0378">Hydrolase</keyword>
<dbReference type="InterPro" id="IPR015637">
    <property type="entry name" value="MUG/TDG"/>
</dbReference>
<evidence type="ECO:0008006" key="6">
    <source>
        <dbReference type="Google" id="ProtNLM"/>
    </source>
</evidence>
<evidence type="ECO:0000256" key="1">
    <source>
        <dbReference type="ARBA" id="ARBA00022763"/>
    </source>
</evidence>
<evidence type="ECO:0000313" key="5">
    <source>
        <dbReference type="EMBL" id="ETV86856.1"/>
    </source>
</evidence>
<organism evidence="5">
    <name type="scientific">Aphanomyces astaci</name>
    <name type="common">Crayfish plague agent</name>
    <dbReference type="NCBI Taxonomy" id="112090"/>
    <lineage>
        <taxon>Eukaryota</taxon>
        <taxon>Sar</taxon>
        <taxon>Stramenopiles</taxon>
        <taxon>Oomycota</taxon>
        <taxon>Saprolegniomycetes</taxon>
        <taxon>Saprolegniales</taxon>
        <taxon>Verrucalvaceae</taxon>
        <taxon>Aphanomyces</taxon>
    </lineage>
</organism>
<dbReference type="VEuPathDB" id="FungiDB:H257_01905"/>
<protein>
    <recommendedName>
        <fullName evidence="6">Uracil-DNA glycosylase-like domain-containing protein</fullName>
    </recommendedName>
</protein>
<accession>W4H5I2</accession>
<dbReference type="SUPFAM" id="SSF52141">
    <property type="entry name" value="Uracil-DNA glycosylase-like"/>
    <property type="match status" value="1"/>
</dbReference>
<gene>
    <name evidence="5" type="ORF">H257_01905</name>
</gene>
<dbReference type="Gene3D" id="3.40.470.10">
    <property type="entry name" value="Uracil-DNA glycosylase-like domain"/>
    <property type="match status" value="1"/>
</dbReference>
<reference evidence="5" key="1">
    <citation type="submission" date="2013-12" db="EMBL/GenBank/DDBJ databases">
        <title>The Genome Sequence of Aphanomyces astaci APO3.</title>
        <authorList>
            <consortium name="The Broad Institute Genomics Platform"/>
            <person name="Russ C."/>
            <person name="Tyler B."/>
            <person name="van West P."/>
            <person name="Dieguez-Uribeondo J."/>
            <person name="Young S.K."/>
            <person name="Zeng Q."/>
            <person name="Gargeya S."/>
            <person name="Fitzgerald M."/>
            <person name="Abouelleil A."/>
            <person name="Alvarado L."/>
            <person name="Chapman S.B."/>
            <person name="Gainer-Dewar J."/>
            <person name="Goldberg J."/>
            <person name="Griggs A."/>
            <person name="Gujja S."/>
            <person name="Hansen M."/>
            <person name="Howarth C."/>
            <person name="Imamovic A."/>
            <person name="Ireland A."/>
            <person name="Larimer J."/>
            <person name="McCowan C."/>
            <person name="Murphy C."/>
            <person name="Pearson M."/>
            <person name="Poon T.W."/>
            <person name="Priest M."/>
            <person name="Roberts A."/>
            <person name="Saif S."/>
            <person name="Shea T."/>
            <person name="Sykes S."/>
            <person name="Wortman J."/>
            <person name="Nusbaum C."/>
            <person name="Birren B."/>
        </authorList>
    </citation>
    <scope>NUCLEOTIDE SEQUENCE [LARGE SCALE GENOMIC DNA]</scope>
    <source>
        <strain evidence="5">APO3</strain>
    </source>
</reference>
<evidence type="ECO:0000256" key="3">
    <source>
        <dbReference type="ARBA" id="ARBA00023204"/>
    </source>
</evidence>
<keyword evidence="1" id="KW-0227">DNA damage</keyword>
<dbReference type="PANTHER" id="PTHR12159:SF9">
    <property type="entry name" value="G_T MISMATCH-SPECIFIC THYMINE DNA GLYCOSYLASE"/>
    <property type="match status" value="1"/>
</dbReference>
<dbReference type="GeneID" id="20803901"/>
<feature type="region of interest" description="Disordered" evidence="4">
    <location>
        <begin position="120"/>
        <end position="141"/>
    </location>
</feature>
<dbReference type="PANTHER" id="PTHR12159">
    <property type="entry name" value="G/T AND G/U MISMATCH-SPECIFIC DNA GLYCOSYLASE"/>
    <property type="match status" value="1"/>
</dbReference>
<dbReference type="STRING" id="112090.W4H5I2"/>
<dbReference type="OrthoDB" id="565731at2759"/>